<accession>A0A2W4UUC4</accession>
<dbReference type="InterPro" id="IPR051536">
    <property type="entry name" value="UDG_Type-4/5"/>
</dbReference>
<evidence type="ECO:0000256" key="2">
    <source>
        <dbReference type="ARBA" id="ARBA00006521"/>
    </source>
</evidence>
<evidence type="ECO:0000313" key="14">
    <source>
        <dbReference type="EMBL" id="PZO22837.1"/>
    </source>
</evidence>
<dbReference type="SUPFAM" id="SSF52141">
    <property type="entry name" value="Uracil-DNA glycosylase-like"/>
    <property type="match status" value="1"/>
</dbReference>
<evidence type="ECO:0000256" key="7">
    <source>
        <dbReference type="ARBA" id="ARBA00022763"/>
    </source>
</evidence>
<reference evidence="14 15" key="2">
    <citation type="submission" date="2018-06" db="EMBL/GenBank/DDBJ databases">
        <title>Metagenomic assembly of (sub)arctic Cyanobacteria and their associated microbiome from non-axenic cultures.</title>
        <authorList>
            <person name="Baurain D."/>
        </authorList>
    </citation>
    <scope>NUCLEOTIDE SEQUENCE [LARGE SCALE GENOMIC DNA]</scope>
    <source>
        <strain evidence="14">ULC129bin1</strain>
    </source>
</reference>
<dbReference type="AlphaFoldDB" id="A0A2W4UUC4"/>
<dbReference type="SMART" id="SM00987">
    <property type="entry name" value="UreE_C"/>
    <property type="match status" value="1"/>
</dbReference>
<dbReference type="InterPro" id="IPR005122">
    <property type="entry name" value="Uracil-DNA_glycosylase-like"/>
</dbReference>
<dbReference type="InterPro" id="IPR036895">
    <property type="entry name" value="Uracil-DNA_glycosylase-like_sf"/>
</dbReference>
<dbReference type="PANTHER" id="PTHR33693">
    <property type="entry name" value="TYPE-5 URACIL-DNA GLYCOSYLASE"/>
    <property type="match status" value="1"/>
</dbReference>
<dbReference type="GO" id="GO:0046872">
    <property type="term" value="F:metal ion binding"/>
    <property type="evidence" value="ECO:0007669"/>
    <property type="project" value="UniProtKB-KW"/>
</dbReference>
<dbReference type="InterPro" id="IPR005273">
    <property type="entry name" value="Ura-DNA_glyco_family4"/>
</dbReference>
<dbReference type="Proteomes" id="UP000249354">
    <property type="component" value="Unassembled WGS sequence"/>
</dbReference>
<evidence type="ECO:0000256" key="12">
    <source>
        <dbReference type="SAM" id="MobiDB-lite"/>
    </source>
</evidence>
<evidence type="ECO:0000256" key="10">
    <source>
        <dbReference type="ARBA" id="ARBA00023014"/>
    </source>
</evidence>
<proteinExistence type="inferred from homology"/>
<keyword evidence="7" id="KW-0227">DNA damage</keyword>
<keyword evidence="9" id="KW-0408">Iron</keyword>
<evidence type="ECO:0000259" key="13">
    <source>
        <dbReference type="SMART" id="SM00986"/>
    </source>
</evidence>
<evidence type="ECO:0000256" key="9">
    <source>
        <dbReference type="ARBA" id="ARBA00023004"/>
    </source>
</evidence>
<sequence>MADQIDLFSAAGVEATPPPADFDPAKIPTSAKVPIPSGTYESLDPLAAHCKSCQRCELAETRTHVVVSRGSRTAPIMIIGEGPGQQEDEQGLPFVGRSGQLLEKILTSVRLDSEKDTYICNIVKCRPPGNRNPLAAEVNACRPYILEQIRLVDPKIILLTGATAVKGIMPSEKRGITKIRGTWIEWEGRQCMPILHPAYLLRNPSRDPGKPKWLMWQDIQAVKAKLDEIRQAA</sequence>
<evidence type="ECO:0000256" key="4">
    <source>
        <dbReference type="ARBA" id="ARBA00019403"/>
    </source>
</evidence>
<evidence type="ECO:0000256" key="11">
    <source>
        <dbReference type="ARBA" id="ARBA00023204"/>
    </source>
</evidence>
<dbReference type="CDD" id="cd10030">
    <property type="entry name" value="UDG-F4_TTUDGA_SPO1dp_like"/>
    <property type="match status" value="1"/>
</dbReference>
<dbReference type="EC" id="3.2.2.27" evidence="3"/>
<evidence type="ECO:0000256" key="8">
    <source>
        <dbReference type="ARBA" id="ARBA00022801"/>
    </source>
</evidence>
<dbReference type="SMART" id="SM00986">
    <property type="entry name" value="UDG"/>
    <property type="match status" value="1"/>
</dbReference>
<dbReference type="GO" id="GO:0004844">
    <property type="term" value="F:uracil DNA N-glycosylase activity"/>
    <property type="evidence" value="ECO:0007669"/>
    <property type="project" value="UniProtKB-EC"/>
</dbReference>
<dbReference type="NCBIfam" id="TIGR00758">
    <property type="entry name" value="UDG_fam4"/>
    <property type="match status" value="1"/>
</dbReference>
<comment type="catalytic activity">
    <reaction evidence="1">
        <text>Hydrolyzes single-stranded DNA or mismatched double-stranded DNA and polynucleotides, releasing free uracil.</text>
        <dbReference type="EC" id="3.2.2.27"/>
    </reaction>
</comment>
<feature type="domain" description="Uracil-DNA glycosylase-like" evidence="13">
    <location>
        <begin position="67"/>
        <end position="220"/>
    </location>
</feature>
<dbReference type="GO" id="GO:0051539">
    <property type="term" value="F:4 iron, 4 sulfur cluster binding"/>
    <property type="evidence" value="ECO:0007669"/>
    <property type="project" value="UniProtKB-KW"/>
</dbReference>
<organism evidence="14 15">
    <name type="scientific">Leptolyngbya foveolarum</name>
    <dbReference type="NCBI Taxonomy" id="47253"/>
    <lineage>
        <taxon>Bacteria</taxon>
        <taxon>Bacillati</taxon>
        <taxon>Cyanobacteriota</taxon>
        <taxon>Cyanophyceae</taxon>
        <taxon>Leptolyngbyales</taxon>
        <taxon>Leptolyngbyaceae</taxon>
        <taxon>Leptolyngbya group</taxon>
        <taxon>Leptolyngbya</taxon>
    </lineage>
</organism>
<reference evidence="15" key="1">
    <citation type="submission" date="2018-04" db="EMBL/GenBank/DDBJ databases">
        <authorList>
            <person name="Cornet L."/>
        </authorList>
    </citation>
    <scope>NUCLEOTIDE SEQUENCE [LARGE SCALE GENOMIC DNA]</scope>
</reference>
<gene>
    <name evidence="14" type="ORF">DCF25_01665</name>
</gene>
<dbReference type="GO" id="GO:0006281">
    <property type="term" value="P:DNA repair"/>
    <property type="evidence" value="ECO:0007669"/>
    <property type="project" value="UniProtKB-KW"/>
</dbReference>
<protein>
    <recommendedName>
        <fullName evidence="4">Type-4 uracil-DNA glycosylase</fullName>
        <ecNumber evidence="3">3.2.2.27</ecNumber>
    </recommendedName>
</protein>
<evidence type="ECO:0000256" key="6">
    <source>
        <dbReference type="ARBA" id="ARBA00022723"/>
    </source>
</evidence>
<keyword evidence="11" id="KW-0234">DNA repair</keyword>
<evidence type="ECO:0000256" key="1">
    <source>
        <dbReference type="ARBA" id="ARBA00001400"/>
    </source>
</evidence>
<dbReference type="Gene3D" id="3.40.470.10">
    <property type="entry name" value="Uracil-DNA glycosylase-like domain"/>
    <property type="match status" value="1"/>
</dbReference>
<keyword evidence="10" id="KW-0411">Iron-sulfur</keyword>
<keyword evidence="6" id="KW-0479">Metal-binding</keyword>
<dbReference type="EMBL" id="QBMC01000006">
    <property type="protein sequence ID" value="PZO22837.1"/>
    <property type="molecule type" value="Genomic_DNA"/>
</dbReference>
<dbReference type="Pfam" id="PF03167">
    <property type="entry name" value="UDG"/>
    <property type="match status" value="1"/>
</dbReference>
<keyword evidence="5" id="KW-0004">4Fe-4S</keyword>
<keyword evidence="8" id="KW-0378">Hydrolase</keyword>
<comment type="similarity">
    <text evidence="2">Belongs to the uracil-DNA glycosylase (UDG) superfamily. Type 4 (UDGa) family.</text>
</comment>
<comment type="caution">
    <text evidence="14">The sequence shown here is derived from an EMBL/GenBank/DDBJ whole genome shotgun (WGS) entry which is preliminary data.</text>
</comment>
<evidence type="ECO:0000256" key="3">
    <source>
        <dbReference type="ARBA" id="ARBA00012030"/>
    </source>
</evidence>
<dbReference type="PANTHER" id="PTHR33693:SF1">
    <property type="entry name" value="TYPE-4 URACIL-DNA GLYCOSYLASE"/>
    <property type="match status" value="1"/>
</dbReference>
<feature type="region of interest" description="Disordered" evidence="12">
    <location>
        <begin position="8"/>
        <end position="27"/>
    </location>
</feature>
<evidence type="ECO:0000256" key="5">
    <source>
        <dbReference type="ARBA" id="ARBA00022485"/>
    </source>
</evidence>
<evidence type="ECO:0000313" key="15">
    <source>
        <dbReference type="Proteomes" id="UP000249354"/>
    </source>
</evidence>
<name>A0A2W4UUC4_9CYAN</name>